<evidence type="ECO:0008006" key="4">
    <source>
        <dbReference type="Google" id="ProtNLM"/>
    </source>
</evidence>
<accession>A0ABT1J766</accession>
<proteinExistence type="predicted"/>
<protein>
    <recommendedName>
        <fullName evidence="4">PH (Pleckstrin Homology) domain-containing protein</fullName>
    </recommendedName>
</protein>
<keyword evidence="3" id="KW-1185">Reference proteome</keyword>
<dbReference type="RefSeq" id="WP_253802956.1">
    <property type="nucleotide sequence ID" value="NZ_BAAAUB010000039.1"/>
</dbReference>
<keyword evidence="1" id="KW-0812">Transmembrane</keyword>
<sequence length="251" mass="27612">MAAPTVPVTQERLPEAVEALAAAHGLGPHRETFLPKRQGVLWMAGMVFFVLLGLLLFVLPGLFFGYLLLQSPNVSRKKAAHRLHFFEYGLVVADHTGPVEAFRWDSMAVLQQITRRYANGVYVGTTYLYTLYKQDGSTLKLTNFFANPERWGLIIQHAITNSQLPGVLAALGNGETVRFGDIAVTTGGVATPKRGSVAWSEIQRFEIKNGVVFLAKAGKLLAWSNTPVAKIPNFFLFLATVDRLRQLNAAA</sequence>
<evidence type="ECO:0000313" key="2">
    <source>
        <dbReference type="EMBL" id="MCP2313281.1"/>
    </source>
</evidence>
<dbReference type="Proteomes" id="UP001206483">
    <property type="component" value="Unassembled WGS sequence"/>
</dbReference>
<dbReference type="EMBL" id="JAMZDX010000006">
    <property type="protein sequence ID" value="MCP2313281.1"/>
    <property type="molecule type" value="Genomic_DNA"/>
</dbReference>
<gene>
    <name evidence="2" type="ORF">FHR36_006462</name>
</gene>
<reference evidence="2 3" key="1">
    <citation type="submission" date="2022-06" db="EMBL/GenBank/DDBJ databases">
        <title>Sequencing the genomes of 1000 actinobacteria strains.</title>
        <authorList>
            <person name="Klenk H.-P."/>
        </authorList>
    </citation>
    <scope>NUCLEOTIDE SEQUENCE [LARGE SCALE GENOMIC DNA]</scope>
    <source>
        <strain evidence="2 3">DSM 41656</strain>
    </source>
</reference>
<evidence type="ECO:0000256" key="1">
    <source>
        <dbReference type="SAM" id="Phobius"/>
    </source>
</evidence>
<organism evidence="2 3">
    <name type="scientific">Kitasatospora paracochleata</name>
    <dbReference type="NCBI Taxonomy" id="58354"/>
    <lineage>
        <taxon>Bacteria</taxon>
        <taxon>Bacillati</taxon>
        <taxon>Actinomycetota</taxon>
        <taxon>Actinomycetes</taxon>
        <taxon>Kitasatosporales</taxon>
        <taxon>Streptomycetaceae</taxon>
        <taxon>Kitasatospora</taxon>
    </lineage>
</organism>
<evidence type="ECO:0000313" key="3">
    <source>
        <dbReference type="Proteomes" id="UP001206483"/>
    </source>
</evidence>
<feature type="transmembrane region" description="Helical" evidence="1">
    <location>
        <begin position="40"/>
        <end position="69"/>
    </location>
</feature>
<comment type="caution">
    <text evidence="2">The sequence shown here is derived from an EMBL/GenBank/DDBJ whole genome shotgun (WGS) entry which is preliminary data.</text>
</comment>
<dbReference type="InterPro" id="IPR046492">
    <property type="entry name" value="DUF6585"/>
</dbReference>
<keyword evidence="1" id="KW-0472">Membrane</keyword>
<dbReference type="Pfam" id="PF20226">
    <property type="entry name" value="DUF6585"/>
    <property type="match status" value="1"/>
</dbReference>
<name>A0ABT1J766_9ACTN</name>
<keyword evidence="1" id="KW-1133">Transmembrane helix</keyword>